<dbReference type="AlphaFoldDB" id="A0A8T1E9F1"/>
<feature type="domain" description="Malic enzyme NAD-binding" evidence="2">
    <location>
        <begin position="81"/>
        <end position="305"/>
    </location>
</feature>
<dbReference type="Gene3D" id="3.40.50.720">
    <property type="entry name" value="NAD(P)-binding Rossmann-like Domain"/>
    <property type="match status" value="1"/>
</dbReference>
<reference evidence="3" key="1">
    <citation type="submission" date="2018-10" db="EMBL/GenBank/DDBJ databases">
        <title>Effector identification in a new, highly contiguous assembly of the strawberry crown rot pathogen Phytophthora cactorum.</title>
        <authorList>
            <person name="Armitage A.D."/>
            <person name="Nellist C.F."/>
            <person name="Bates H."/>
            <person name="Vickerstaff R.J."/>
            <person name="Harrison R.J."/>
        </authorList>
    </citation>
    <scope>NUCLEOTIDE SEQUENCE</scope>
    <source>
        <strain evidence="3">4040</strain>
    </source>
</reference>
<dbReference type="GO" id="GO:0004473">
    <property type="term" value="F:malate dehydrogenase (decarboxylating) (NADP+) activity"/>
    <property type="evidence" value="ECO:0007669"/>
    <property type="project" value="TreeGrafter"/>
</dbReference>
<comment type="caution">
    <text evidence="3">The sequence shown here is derived from an EMBL/GenBank/DDBJ whole genome shotgun (WGS) entry which is preliminary data.</text>
</comment>
<organism evidence="3 4">
    <name type="scientific">Phytophthora cactorum</name>
    <dbReference type="NCBI Taxonomy" id="29920"/>
    <lineage>
        <taxon>Eukaryota</taxon>
        <taxon>Sar</taxon>
        <taxon>Stramenopiles</taxon>
        <taxon>Oomycota</taxon>
        <taxon>Peronosporomycetes</taxon>
        <taxon>Peronosporales</taxon>
        <taxon>Peronosporaceae</taxon>
        <taxon>Phytophthora</taxon>
    </lineage>
</organism>
<evidence type="ECO:0000313" key="4">
    <source>
        <dbReference type="Proteomes" id="UP000736787"/>
    </source>
</evidence>
<proteinExistence type="predicted"/>
<dbReference type="SUPFAM" id="SSF51735">
    <property type="entry name" value="NAD(P)-binding Rossmann-fold domains"/>
    <property type="match status" value="1"/>
</dbReference>
<dbReference type="PANTHER" id="PTHR23406">
    <property type="entry name" value="MALIC ENZYME-RELATED"/>
    <property type="match status" value="1"/>
</dbReference>
<dbReference type="PANTHER" id="PTHR23406:SF90">
    <property type="entry name" value="MALIC ENZYME-RELATED"/>
    <property type="match status" value="1"/>
</dbReference>
<protein>
    <recommendedName>
        <fullName evidence="2">Malic enzyme NAD-binding domain-containing protein</fullName>
    </recommendedName>
</protein>
<dbReference type="VEuPathDB" id="FungiDB:PC110_g18124"/>
<sequence>MGKLYNLSRRHETKLDLSGGKTECVPKDPAEFPNTEEYPGQYDGASGPISAELACAESPPELFQFATRVLEGRRKRDERELRAQVRGKKGVKVLWPDECIGLLLESVEESRKPIWRVDSRGLVVESRKESLQPHKLPYAHDVPECSNLVETLDRIKPTALIGVCTIAKAFNEEVCQKMNELNEHPIIFALSNSASKAECTAEEAYTFTNGNFIFASGSPFDPVEINGKLCVPGQGNNSYIFPGVGLGVVAAGLTHVNNEIMIIAAKTLAGLTTPADLETGCVYPQLSSIQEVSLKIAEAVAEYGYEQGFATVPKPENMTQYLRDFMYSPQFWLLRLGMHCAVLPVYIPLLFIPPSLQFWRPAFIRHWYLGLQEEGRYLTEGCKARSYGLKIFKLGILTHPSQSRSNRGMIGFL</sequence>
<dbReference type="SMART" id="SM00919">
    <property type="entry name" value="Malic_M"/>
    <property type="match status" value="1"/>
</dbReference>
<dbReference type="EMBL" id="RCMK01000100">
    <property type="protein sequence ID" value="KAG2948939.1"/>
    <property type="molecule type" value="Genomic_DNA"/>
</dbReference>
<gene>
    <name evidence="3" type="ORF">PC117_g5655</name>
</gene>
<evidence type="ECO:0000313" key="3">
    <source>
        <dbReference type="EMBL" id="KAG2948939.1"/>
    </source>
</evidence>
<evidence type="ECO:0000256" key="1">
    <source>
        <dbReference type="SAM" id="MobiDB-lite"/>
    </source>
</evidence>
<evidence type="ECO:0000259" key="2">
    <source>
        <dbReference type="SMART" id="SM00919"/>
    </source>
</evidence>
<dbReference type="GO" id="GO:0051287">
    <property type="term" value="F:NAD binding"/>
    <property type="evidence" value="ECO:0007669"/>
    <property type="project" value="InterPro"/>
</dbReference>
<dbReference type="InterPro" id="IPR036291">
    <property type="entry name" value="NAD(P)-bd_dom_sf"/>
</dbReference>
<dbReference type="InterPro" id="IPR012302">
    <property type="entry name" value="Malic_NAD-bd"/>
</dbReference>
<dbReference type="Pfam" id="PF03949">
    <property type="entry name" value="Malic_M"/>
    <property type="match status" value="1"/>
</dbReference>
<dbReference type="Proteomes" id="UP000736787">
    <property type="component" value="Unassembled WGS sequence"/>
</dbReference>
<accession>A0A8T1E9F1</accession>
<name>A0A8T1E9F1_9STRA</name>
<feature type="region of interest" description="Disordered" evidence="1">
    <location>
        <begin position="18"/>
        <end position="40"/>
    </location>
</feature>
<dbReference type="GO" id="GO:0006108">
    <property type="term" value="P:malate metabolic process"/>
    <property type="evidence" value="ECO:0007669"/>
    <property type="project" value="TreeGrafter"/>
</dbReference>